<dbReference type="SMART" id="SM00530">
    <property type="entry name" value="HTH_XRE"/>
    <property type="match status" value="1"/>
</dbReference>
<dbReference type="OrthoDB" id="9793869at2"/>
<dbReference type="PANTHER" id="PTHR36924">
    <property type="entry name" value="ANTITOXIN HIGA-1"/>
    <property type="match status" value="1"/>
</dbReference>
<dbReference type="PATRIC" id="fig|381306.5.peg.2810"/>
<reference evidence="4" key="1">
    <citation type="submission" date="2016-10" db="EMBL/GenBank/DDBJ databases">
        <authorList>
            <person name="Varghese N."/>
        </authorList>
    </citation>
    <scope>NUCLEOTIDE SEQUENCE [LARGE SCALE GENOMIC DNA]</scope>
    <source>
        <strain evidence="4">HL 19</strain>
    </source>
</reference>
<protein>
    <submittedName>
        <fullName evidence="3">Addiction module antidote protein, HigA family</fullName>
    </submittedName>
</protein>
<dbReference type="SUPFAM" id="SSF47413">
    <property type="entry name" value="lambda repressor-like DNA-binding domains"/>
    <property type="match status" value="1"/>
</dbReference>
<name>A0A0P9C9M9_9GAMM</name>
<feature type="domain" description="HTH cro/C1-type" evidence="2">
    <location>
        <begin position="42"/>
        <end position="88"/>
    </location>
</feature>
<dbReference type="Proteomes" id="UP000183104">
    <property type="component" value="Unassembled WGS sequence"/>
</dbReference>
<dbReference type="Pfam" id="PF01381">
    <property type="entry name" value="HTH_3"/>
    <property type="match status" value="1"/>
</dbReference>
<dbReference type="InterPro" id="IPR010982">
    <property type="entry name" value="Lambda_DNA-bd_dom_sf"/>
</dbReference>
<sequence length="121" mass="13601">MSIRIEDLEKTDFEEVVEAGGEEIAPTRPGDVLRHDFMEPFGLSANALARALNVPPNRITGILNGTRRLTADTALRLARYFGTTPHFWLNLQEQYELAVTAAEHGERIEQEVEPRSREGVN</sequence>
<dbReference type="InterPro" id="IPR001387">
    <property type="entry name" value="Cro/C1-type_HTH"/>
</dbReference>
<evidence type="ECO:0000313" key="3">
    <source>
        <dbReference type="EMBL" id="SCY64713.1"/>
    </source>
</evidence>
<dbReference type="CDD" id="cd00093">
    <property type="entry name" value="HTH_XRE"/>
    <property type="match status" value="1"/>
</dbReference>
<accession>A0A0P9C9M9</accession>
<dbReference type="PROSITE" id="PS50943">
    <property type="entry name" value="HTH_CROC1"/>
    <property type="match status" value="1"/>
</dbReference>
<dbReference type="RefSeq" id="WP_054964611.1">
    <property type="nucleotide sequence ID" value="NZ_FMUN01000010.1"/>
</dbReference>
<dbReference type="Gene3D" id="1.10.260.40">
    <property type="entry name" value="lambda repressor-like DNA-binding domains"/>
    <property type="match status" value="1"/>
</dbReference>
<organism evidence="3 4">
    <name type="scientific">Thiohalorhabdus denitrificans</name>
    <dbReference type="NCBI Taxonomy" id="381306"/>
    <lineage>
        <taxon>Bacteria</taxon>
        <taxon>Pseudomonadati</taxon>
        <taxon>Pseudomonadota</taxon>
        <taxon>Gammaproteobacteria</taxon>
        <taxon>Thiohalorhabdales</taxon>
        <taxon>Thiohalorhabdaceae</taxon>
        <taxon>Thiohalorhabdus</taxon>
    </lineage>
</organism>
<dbReference type="AlphaFoldDB" id="A0A0P9C9M9"/>
<keyword evidence="1" id="KW-0238">DNA-binding</keyword>
<dbReference type="STRING" id="381306.AN478_00175"/>
<evidence type="ECO:0000256" key="1">
    <source>
        <dbReference type="ARBA" id="ARBA00023125"/>
    </source>
</evidence>
<gene>
    <name evidence="3" type="ORF">SAMN05661077_0004</name>
</gene>
<dbReference type="GO" id="GO:0003677">
    <property type="term" value="F:DNA binding"/>
    <property type="evidence" value="ECO:0007669"/>
    <property type="project" value="UniProtKB-KW"/>
</dbReference>
<dbReference type="PANTHER" id="PTHR36924:SF1">
    <property type="entry name" value="ANTITOXIN HIGA-1"/>
    <property type="match status" value="1"/>
</dbReference>
<dbReference type="NCBIfam" id="TIGR02607">
    <property type="entry name" value="antidote_HigA"/>
    <property type="match status" value="1"/>
</dbReference>
<dbReference type="InterPro" id="IPR013430">
    <property type="entry name" value="Toxin_antidote_HigA"/>
</dbReference>
<dbReference type="EMBL" id="FMUN01000010">
    <property type="protein sequence ID" value="SCY64713.1"/>
    <property type="molecule type" value="Genomic_DNA"/>
</dbReference>
<keyword evidence="4" id="KW-1185">Reference proteome</keyword>
<proteinExistence type="predicted"/>
<evidence type="ECO:0000313" key="4">
    <source>
        <dbReference type="Proteomes" id="UP000183104"/>
    </source>
</evidence>
<evidence type="ECO:0000259" key="2">
    <source>
        <dbReference type="PROSITE" id="PS50943"/>
    </source>
</evidence>